<dbReference type="EMBL" id="JAMRDG010000002">
    <property type="protein sequence ID" value="KAJ3688105.1"/>
    <property type="molecule type" value="Genomic_DNA"/>
</dbReference>
<feature type="region of interest" description="Disordered" evidence="1">
    <location>
        <begin position="42"/>
        <end position="74"/>
    </location>
</feature>
<evidence type="ECO:0008006" key="4">
    <source>
        <dbReference type="Google" id="ProtNLM"/>
    </source>
</evidence>
<reference evidence="2 3" key="1">
    <citation type="journal article" date="2022" name="Cell">
        <title>Repeat-based holocentromeres influence genome architecture and karyotype evolution.</title>
        <authorList>
            <person name="Hofstatter P.G."/>
            <person name="Thangavel G."/>
            <person name="Lux T."/>
            <person name="Neumann P."/>
            <person name="Vondrak T."/>
            <person name="Novak P."/>
            <person name="Zhang M."/>
            <person name="Costa L."/>
            <person name="Castellani M."/>
            <person name="Scott A."/>
            <person name="Toegelov H."/>
            <person name="Fuchs J."/>
            <person name="Mata-Sucre Y."/>
            <person name="Dias Y."/>
            <person name="Vanzela A.L.L."/>
            <person name="Huettel B."/>
            <person name="Almeida C.C.S."/>
            <person name="Simkova H."/>
            <person name="Souza G."/>
            <person name="Pedrosa-Harand A."/>
            <person name="Macas J."/>
            <person name="Mayer K.F.X."/>
            <person name="Houben A."/>
            <person name="Marques A."/>
        </authorList>
    </citation>
    <scope>NUCLEOTIDE SEQUENCE [LARGE SCALE GENOMIC DNA]</scope>
    <source>
        <strain evidence="2">RhyTen1mFocal</strain>
    </source>
</reference>
<organism evidence="2 3">
    <name type="scientific">Rhynchospora tenuis</name>
    <dbReference type="NCBI Taxonomy" id="198213"/>
    <lineage>
        <taxon>Eukaryota</taxon>
        <taxon>Viridiplantae</taxon>
        <taxon>Streptophyta</taxon>
        <taxon>Embryophyta</taxon>
        <taxon>Tracheophyta</taxon>
        <taxon>Spermatophyta</taxon>
        <taxon>Magnoliopsida</taxon>
        <taxon>Liliopsida</taxon>
        <taxon>Poales</taxon>
        <taxon>Cyperaceae</taxon>
        <taxon>Cyperoideae</taxon>
        <taxon>Rhynchosporeae</taxon>
        <taxon>Rhynchospora</taxon>
    </lineage>
</organism>
<comment type="caution">
    <text evidence="2">The sequence shown here is derived from an EMBL/GenBank/DDBJ whole genome shotgun (WGS) entry which is preliminary data.</text>
</comment>
<sequence>MAGTGAPVDVAAEAERLEALRIQLEQREAHIMAERRRIENQRRELEEERRRWTMDEESVHENSDGEDAAGNPNRSLMDYCAPRVKDIAGPVVIQGIEANNMQILPAHVTAVQQNSFHGDEHEDPHAHLQTFTDYVRLIKMNGVPQNAIRLMLFRFSLKDKAQK</sequence>
<dbReference type="Proteomes" id="UP001210211">
    <property type="component" value="Unassembled WGS sequence"/>
</dbReference>
<protein>
    <recommendedName>
        <fullName evidence="4">Reverse transcriptase domain-containing protein</fullName>
    </recommendedName>
</protein>
<dbReference type="AlphaFoldDB" id="A0AAD5Z747"/>
<accession>A0AAD5Z747</accession>
<gene>
    <name evidence="2" type="ORF">LUZ61_017269</name>
</gene>
<evidence type="ECO:0000313" key="2">
    <source>
        <dbReference type="EMBL" id="KAJ3688105.1"/>
    </source>
</evidence>
<evidence type="ECO:0000256" key="1">
    <source>
        <dbReference type="SAM" id="MobiDB-lite"/>
    </source>
</evidence>
<proteinExistence type="predicted"/>
<evidence type="ECO:0000313" key="3">
    <source>
        <dbReference type="Proteomes" id="UP001210211"/>
    </source>
</evidence>
<name>A0AAD5Z747_9POAL</name>
<feature type="compositionally biased region" description="Basic and acidic residues" evidence="1">
    <location>
        <begin position="42"/>
        <end position="63"/>
    </location>
</feature>
<keyword evidence="3" id="KW-1185">Reference proteome</keyword>